<feature type="region of interest" description="Disordered" evidence="5">
    <location>
        <begin position="1"/>
        <end position="76"/>
    </location>
</feature>
<feature type="region of interest" description="Disordered" evidence="5">
    <location>
        <begin position="258"/>
        <end position="280"/>
    </location>
</feature>
<keyword evidence="8" id="KW-1185">Reference proteome</keyword>
<dbReference type="Proteomes" id="UP000257109">
    <property type="component" value="Unassembled WGS sequence"/>
</dbReference>
<feature type="domain" description="PPC" evidence="6">
    <location>
        <begin position="87"/>
        <end position="232"/>
    </location>
</feature>
<keyword evidence="2" id="KW-0238">DNA-binding</keyword>
<evidence type="ECO:0000313" key="7">
    <source>
        <dbReference type="EMBL" id="RDY07331.1"/>
    </source>
</evidence>
<evidence type="ECO:0000256" key="2">
    <source>
        <dbReference type="ARBA" id="ARBA00023125"/>
    </source>
</evidence>
<dbReference type="PANTHER" id="PTHR31100:SF63">
    <property type="entry name" value="AT-HOOK MOTIF NUCLEAR-LOCALIZED PROTEIN"/>
    <property type="match status" value="1"/>
</dbReference>
<gene>
    <name evidence="7" type="primary">AHL17</name>
    <name evidence="7" type="ORF">CR513_08561</name>
</gene>
<feature type="compositionally biased region" description="Low complexity" evidence="5">
    <location>
        <begin position="14"/>
        <end position="24"/>
    </location>
</feature>
<dbReference type="GO" id="GO:0003680">
    <property type="term" value="F:minor groove of adenine-thymine-rich DNA binding"/>
    <property type="evidence" value="ECO:0007669"/>
    <property type="project" value="InterPro"/>
</dbReference>
<dbReference type="InterPro" id="IPR014476">
    <property type="entry name" value="AHL15-29"/>
</dbReference>
<organism evidence="7 8">
    <name type="scientific">Mucuna pruriens</name>
    <name type="common">Velvet bean</name>
    <name type="synonym">Dolichos pruriens</name>
    <dbReference type="NCBI Taxonomy" id="157652"/>
    <lineage>
        <taxon>Eukaryota</taxon>
        <taxon>Viridiplantae</taxon>
        <taxon>Streptophyta</taxon>
        <taxon>Embryophyta</taxon>
        <taxon>Tracheophyta</taxon>
        <taxon>Spermatophyta</taxon>
        <taxon>Magnoliopsida</taxon>
        <taxon>eudicotyledons</taxon>
        <taxon>Gunneridae</taxon>
        <taxon>Pentapetalae</taxon>
        <taxon>rosids</taxon>
        <taxon>fabids</taxon>
        <taxon>Fabales</taxon>
        <taxon>Fabaceae</taxon>
        <taxon>Papilionoideae</taxon>
        <taxon>50 kb inversion clade</taxon>
        <taxon>NPAAA clade</taxon>
        <taxon>indigoferoid/millettioid clade</taxon>
        <taxon>Phaseoleae</taxon>
        <taxon>Mucuna</taxon>
    </lineage>
</organism>
<protein>
    <submittedName>
        <fullName evidence="7">AT-hook motif nuclear-localized protein 17</fullName>
    </submittedName>
</protein>
<evidence type="ECO:0000259" key="6">
    <source>
        <dbReference type="PROSITE" id="PS51742"/>
    </source>
</evidence>
<dbReference type="STRING" id="157652.A0A371HX11"/>
<evidence type="ECO:0000256" key="3">
    <source>
        <dbReference type="ARBA" id="ARBA00023163"/>
    </source>
</evidence>
<dbReference type="InterPro" id="IPR005175">
    <property type="entry name" value="PPC_dom"/>
</dbReference>
<dbReference type="PROSITE" id="PS51742">
    <property type="entry name" value="PPC"/>
    <property type="match status" value="1"/>
</dbReference>
<keyword evidence="3" id="KW-0804">Transcription</keyword>
<accession>A0A371HX11</accession>
<feature type="non-terminal residue" evidence="7">
    <location>
        <position position="1"/>
    </location>
</feature>
<dbReference type="EMBL" id="QJKJ01001490">
    <property type="protein sequence ID" value="RDY07331.1"/>
    <property type="molecule type" value="Genomic_DNA"/>
</dbReference>
<dbReference type="AlphaFoldDB" id="A0A371HX11"/>
<feature type="compositionally biased region" description="Polar residues" evidence="5">
    <location>
        <begin position="1"/>
        <end position="13"/>
    </location>
</feature>
<comment type="caution">
    <text evidence="7">The sequence shown here is derived from an EMBL/GenBank/DDBJ whole genome shotgun (WGS) entry which is preliminary data.</text>
</comment>
<evidence type="ECO:0000256" key="4">
    <source>
        <dbReference type="ARBA" id="ARBA00023242"/>
    </source>
</evidence>
<sequence length="280" mass="30403">MRNNSMTISLSQNSPLSDSESTSSLDHRNGSSYQCHQHLPQPPSTIMNQPPKYLPFAIPPTKKPRGRPLGSKNKSKLTYVPRTQPIDPSMKLVKVEVPPGRDIIESIIEVTRRGHVSLTILSANGMIASVTLSNAPYSVPALTLHGPFALLSLTGFYLYNNQYTFSQGATLPSLPSFGINLSTSQGQVFGGIVGGKVIAADDVTIVASTFKNAEIYRYVPKDEERYNDDNNNNNPNHFSTGDQSSRFNIVTTKSLGGLLHSSTTPSRMVQSAISNAEHGD</sequence>
<keyword evidence="1" id="KW-0805">Transcription regulation</keyword>
<dbReference type="GO" id="GO:0005634">
    <property type="term" value="C:nucleus"/>
    <property type="evidence" value="ECO:0007669"/>
    <property type="project" value="TreeGrafter"/>
</dbReference>
<reference evidence="7" key="1">
    <citation type="submission" date="2018-05" db="EMBL/GenBank/DDBJ databases">
        <title>Draft genome of Mucuna pruriens seed.</title>
        <authorList>
            <person name="Nnadi N.E."/>
            <person name="Vos R."/>
            <person name="Hasami M.H."/>
            <person name="Devisetty U.K."/>
            <person name="Aguiy J.C."/>
        </authorList>
    </citation>
    <scope>NUCLEOTIDE SEQUENCE [LARGE SCALE GENOMIC DNA]</scope>
    <source>
        <strain evidence="7">JCA_2017</strain>
    </source>
</reference>
<dbReference type="OrthoDB" id="1373386at2759"/>
<feature type="region of interest" description="Disordered" evidence="5">
    <location>
        <begin position="224"/>
        <end position="244"/>
    </location>
</feature>
<dbReference type="Pfam" id="PF03479">
    <property type="entry name" value="PCC"/>
    <property type="match status" value="1"/>
</dbReference>
<evidence type="ECO:0000256" key="1">
    <source>
        <dbReference type="ARBA" id="ARBA00023015"/>
    </source>
</evidence>
<dbReference type="FunFam" id="3.30.1330.80:FF:000009">
    <property type="entry name" value="AT-hook motif nuclear-localized protein 17"/>
    <property type="match status" value="1"/>
</dbReference>
<evidence type="ECO:0000313" key="8">
    <source>
        <dbReference type="Proteomes" id="UP000257109"/>
    </source>
</evidence>
<dbReference type="PANTHER" id="PTHR31100">
    <property type="entry name" value="AT-HOOK MOTIF NUCLEAR-LOCALIZED PROTEIN 15"/>
    <property type="match status" value="1"/>
</dbReference>
<dbReference type="CDD" id="cd11378">
    <property type="entry name" value="DUF296"/>
    <property type="match status" value="1"/>
</dbReference>
<keyword evidence="4" id="KW-0539">Nucleus</keyword>
<dbReference type="SUPFAM" id="SSF117856">
    <property type="entry name" value="AF0104/ALDC/Ptd012-like"/>
    <property type="match status" value="1"/>
</dbReference>
<evidence type="ECO:0000256" key="5">
    <source>
        <dbReference type="SAM" id="MobiDB-lite"/>
    </source>
</evidence>
<dbReference type="GO" id="GO:0003700">
    <property type="term" value="F:DNA-binding transcription factor activity"/>
    <property type="evidence" value="ECO:0007669"/>
    <property type="project" value="TreeGrafter"/>
</dbReference>
<name>A0A371HX11_MUCPR</name>
<proteinExistence type="predicted"/>
<dbReference type="Gene3D" id="3.30.1330.80">
    <property type="entry name" value="Hypothetical protein, similar to alpha- acetolactate decarboxylase, domain 2"/>
    <property type="match status" value="1"/>
</dbReference>
<feature type="compositionally biased region" description="Polar residues" evidence="5">
    <location>
        <begin position="258"/>
        <end position="274"/>
    </location>
</feature>